<keyword evidence="2" id="KW-1185">Reference proteome</keyword>
<accession>A0A8B6ENS4</accession>
<feature type="non-terminal residue" evidence="1">
    <location>
        <position position="1"/>
    </location>
</feature>
<sequence length="129" mass="14378">KKATGISLFGGNIYATVFSDNKVCCYKETGEPLWIFQHHDIDSPEGIAVDKHGFVYIISRGIDSIVVVSPDGKTCKTILSEADGINFPVAIDIHREKGMMIMSSKIKEIGGKNDDWAYKMYHTAFVYKI</sequence>
<proteinExistence type="predicted"/>
<evidence type="ECO:0000313" key="2">
    <source>
        <dbReference type="Proteomes" id="UP000596742"/>
    </source>
</evidence>
<dbReference type="AlphaFoldDB" id="A0A8B6ENS4"/>
<dbReference type="Gene3D" id="2.120.10.30">
    <property type="entry name" value="TolB, C-terminal domain"/>
    <property type="match status" value="1"/>
</dbReference>
<dbReference type="InterPro" id="IPR011042">
    <property type="entry name" value="6-blade_b-propeller_TolB-like"/>
</dbReference>
<evidence type="ECO:0000313" key="1">
    <source>
        <dbReference type="EMBL" id="VDI37674.1"/>
    </source>
</evidence>
<comment type="caution">
    <text evidence="1">The sequence shown here is derived from an EMBL/GenBank/DDBJ whole genome shotgun (WGS) entry which is preliminary data.</text>
</comment>
<organism evidence="1 2">
    <name type="scientific">Mytilus galloprovincialis</name>
    <name type="common">Mediterranean mussel</name>
    <dbReference type="NCBI Taxonomy" id="29158"/>
    <lineage>
        <taxon>Eukaryota</taxon>
        <taxon>Metazoa</taxon>
        <taxon>Spiralia</taxon>
        <taxon>Lophotrochozoa</taxon>
        <taxon>Mollusca</taxon>
        <taxon>Bivalvia</taxon>
        <taxon>Autobranchia</taxon>
        <taxon>Pteriomorphia</taxon>
        <taxon>Mytilida</taxon>
        <taxon>Mytiloidea</taxon>
        <taxon>Mytilidae</taxon>
        <taxon>Mytilinae</taxon>
        <taxon>Mytilus</taxon>
    </lineage>
</organism>
<dbReference type="EMBL" id="UYJE01005479">
    <property type="protein sequence ID" value="VDI37674.1"/>
    <property type="molecule type" value="Genomic_DNA"/>
</dbReference>
<dbReference type="Proteomes" id="UP000596742">
    <property type="component" value="Unassembled WGS sequence"/>
</dbReference>
<name>A0A8B6ENS4_MYTGA</name>
<dbReference type="OrthoDB" id="6105938at2759"/>
<gene>
    <name evidence="1" type="ORF">MGAL_10B039353</name>
</gene>
<reference evidence="1" key="1">
    <citation type="submission" date="2018-11" db="EMBL/GenBank/DDBJ databases">
        <authorList>
            <person name="Alioto T."/>
            <person name="Alioto T."/>
        </authorList>
    </citation>
    <scope>NUCLEOTIDE SEQUENCE</scope>
</reference>
<dbReference type="SUPFAM" id="SSF63825">
    <property type="entry name" value="YWTD domain"/>
    <property type="match status" value="1"/>
</dbReference>
<protein>
    <submittedName>
        <fullName evidence="1">Uncharacterized protein</fullName>
    </submittedName>
</protein>